<comment type="subcellular location">
    <subcellularLocation>
        <location evidence="1">Nucleus</location>
    </subcellularLocation>
</comment>
<dbReference type="SUPFAM" id="SSF101941">
    <property type="entry name" value="NAC domain"/>
    <property type="match status" value="1"/>
</dbReference>
<dbReference type="Pfam" id="PF02365">
    <property type="entry name" value="NAM"/>
    <property type="match status" value="1"/>
</dbReference>
<dbReference type="GO" id="GO:0005634">
    <property type="term" value="C:nucleus"/>
    <property type="evidence" value="ECO:0007669"/>
    <property type="project" value="UniProtKB-SubCell"/>
</dbReference>
<dbReference type="FunFam" id="2.170.150.80:FF:000006">
    <property type="entry name" value="NAC domain-containing protein 100-like"/>
    <property type="match status" value="1"/>
</dbReference>
<dbReference type="PANTHER" id="PTHR31744:SF92">
    <property type="entry name" value="NAC DOMAIN-CONTAINING PROTEIN 87"/>
    <property type="match status" value="1"/>
</dbReference>
<evidence type="ECO:0000256" key="3">
    <source>
        <dbReference type="ARBA" id="ARBA00023125"/>
    </source>
</evidence>
<dbReference type="AlphaFoldDB" id="A0A835A3D6"/>
<accession>A0A835A3D6</accession>
<evidence type="ECO:0000313" key="8">
    <source>
        <dbReference type="Proteomes" id="UP000636709"/>
    </source>
</evidence>
<dbReference type="InterPro" id="IPR003441">
    <property type="entry name" value="NAC-dom"/>
</dbReference>
<keyword evidence="3" id="KW-0238">DNA-binding</keyword>
<proteinExistence type="predicted"/>
<sequence>MGDQQHQLEEMSVDGNLELPPGFRFHPTDEEIITYYLKPKVLQRSFICTIIGEVNLNRTEPWELPGKAKMGDKEWYFFYQKDRKYPTGMRANRATEAGYWKATGKDKDIYTATIAIPTPVLVGMKKTLVFYKGRAPRGEKTNWVMHEFRLESADKITYPTSSSNSNATMKSSSASKDEWVICRVFHKNTGIKKAPTSSSYNVSMIGGGLHQSSIPMPMSMQFPILPDFTSDPATSYYSSAGANSSSVSPLMTPMVGMMNSSLFENLMAPAQPMPFHHQIGMGEICSPGFMATSESMPPLSMVAQNDVGLNPDQINNAEISSMVSTTPTFAETADMDGLWKKVLKK</sequence>
<organism evidence="7 8">
    <name type="scientific">Digitaria exilis</name>
    <dbReference type="NCBI Taxonomy" id="1010633"/>
    <lineage>
        <taxon>Eukaryota</taxon>
        <taxon>Viridiplantae</taxon>
        <taxon>Streptophyta</taxon>
        <taxon>Embryophyta</taxon>
        <taxon>Tracheophyta</taxon>
        <taxon>Spermatophyta</taxon>
        <taxon>Magnoliopsida</taxon>
        <taxon>Liliopsida</taxon>
        <taxon>Poales</taxon>
        <taxon>Poaceae</taxon>
        <taxon>PACMAD clade</taxon>
        <taxon>Panicoideae</taxon>
        <taxon>Panicodae</taxon>
        <taxon>Paniceae</taxon>
        <taxon>Anthephorinae</taxon>
        <taxon>Digitaria</taxon>
    </lineage>
</organism>
<dbReference type="OrthoDB" id="1424968at2759"/>
<dbReference type="PROSITE" id="PS51005">
    <property type="entry name" value="NAC"/>
    <property type="match status" value="1"/>
</dbReference>
<evidence type="ECO:0000256" key="5">
    <source>
        <dbReference type="ARBA" id="ARBA00023242"/>
    </source>
</evidence>
<evidence type="ECO:0000256" key="1">
    <source>
        <dbReference type="ARBA" id="ARBA00004123"/>
    </source>
</evidence>
<comment type="caution">
    <text evidence="7">The sequence shown here is derived from an EMBL/GenBank/DDBJ whole genome shotgun (WGS) entry which is preliminary data.</text>
</comment>
<dbReference type="GO" id="GO:0006355">
    <property type="term" value="P:regulation of DNA-templated transcription"/>
    <property type="evidence" value="ECO:0007669"/>
    <property type="project" value="InterPro"/>
</dbReference>
<dbReference type="PANTHER" id="PTHR31744">
    <property type="entry name" value="PROTEIN CUP-SHAPED COTYLEDON 2-RELATED"/>
    <property type="match status" value="1"/>
</dbReference>
<feature type="domain" description="NAC" evidence="6">
    <location>
        <begin position="19"/>
        <end position="187"/>
    </location>
</feature>
<keyword evidence="2" id="KW-0805">Transcription regulation</keyword>
<dbReference type="EMBL" id="JACEFO010002821">
    <property type="protein sequence ID" value="KAF8648075.1"/>
    <property type="molecule type" value="Genomic_DNA"/>
</dbReference>
<keyword evidence="8" id="KW-1185">Reference proteome</keyword>
<keyword evidence="5" id="KW-0539">Nucleus</keyword>
<evidence type="ECO:0000256" key="2">
    <source>
        <dbReference type="ARBA" id="ARBA00023015"/>
    </source>
</evidence>
<name>A0A835A3D6_9POAL</name>
<evidence type="ECO:0000256" key="4">
    <source>
        <dbReference type="ARBA" id="ARBA00023163"/>
    </source>
</evidence>
<keyword evidence="4" id="KW-0804">Transcription</keyword>
<dbReference type="InterPro" id="IPR036093">
    <property type="entry name" value="NAC_dom_sf"/>
</dbReference>
<dbReference type="Gene3D" id="2.170.150.80">
    <property type="entry name" value="NAC domain"/>
    <property type="match status" value="1"/>
</dbReference>
<evidence type="ECO:0000259" key="6">
    <source>
        <dbReference type="PROSITE" id="PS51005"/>
    </source>
</evidence>
<dbReference type="GO" id="GO:0003677">
    <property type="term" value="F:DNA binding"/>
    <property type="evidence" value="ECO:0007669"/>
    <property type="project" value="UniProtKB-KW"/>
</dbReference>
<evidence type="ECO:0000313" key="7">
    <source>
        <dbReference type="EMBL" id="KAF8648075.1"/>
    </source>
</evidence>
<protein>
    <recommendedName>
        <fullName evidence="6">NAC domain-containing protein</fullName>
    </recommendedName>
</protein>
<gene>
    <name evidence="7" type="ORF">HU200_065114</name>
</gene>
<reference evidence="7" key="1">
    <citation type="submission" date="2020-07" db="EMBL/GenBank/DDBJ databases">
        <title>Genome sequence and genetic diversity analysis of an under-domesticated orphan crop, white fonio (Digitaria exilis).</title>
        <authorList>
            <person name="Bennetzen J.L."/>
            <person name="Chen S."/>
            <person name="Ma X."/>
            <person name="Wang X."/>
            <person name="Yssel A.E.J."/>
            <person name="Chaluvadi S.R."/>
            <person name="Johnson M."/>
            <person name="Gangashetty P."/>
            <person name="Hamidou F."/>
            <person name="Sanogo M.D."/>
            <person name="Zwaenepoel A."/>
            <person name="Wallace J."/>
            <person name="Van De Peer Y."/>
            <person name="Van Deynze A."/>
        </authorList>
    </citation>
    <scope>NUCLEOTIDE SEQUENCE</scope>
    <source>
        <tissue evidence="7">Leaves</tissue>
    </source>
</reference>
<dbReference type="Proteomes" id="UP000636709">
    <property type="component" value="Unassembled WGS sequence"/>
</dbReference>